<evidence type="ECO:0000313" key="4">
    <source>
        <dbReference type="Proteomes" id="UP001151760"/>
    </source>
</evidence>
<reference evidence="3" key="1">
    <citation type="journal article" date="2022" name="Int. J. Mol. Sci.">
        <title>Draft Genome of Tanacetum Coccineum: Genomic Comparison of Closely Related Tanacetum-Family Plants.</title>
        <authorList>
            <person name="Yamashiro T."/>
            <person name="Shiraishi A."/>
            <person name="Nakayama K."/>
            <person name="Satake H."/>
        </authorList>
    </citation>
    <scope>NUCLEOTIDE SEQUENCE</scope>
</reference>
<sequence>MKSAWKQGSIVCTFLRLSSCKLWLPSHCGLPLESLINQSLTHILESVFGLCCRWGSHPQLVTVVAVSDVPGSGTRVHTPAHGGSEGHNELPNSILLNEPKPLGKHMPSPLQLVLSPDELSY</sequence>
<keyword evidence="2" id="KW-0732">Signal</keyword>
<keyword evidence="4" id="KW-1185">Reference proteome</keyword>
<evidence type="ECO:0000256" key="2">
    <source>
        <dbReference type="SAM" id="SignalP"/>
    </source>
</evidence>
<evidence type="ECO:0000256" key="1">
    <source>
        <dbReference type="SAM" id="MobiDB-lite"/>
    </source>
</evidence>
<comment type="caution">
    <text evidence="3">The sequence shown here is derived from an EMBL/GenBank/DDBJ whole genome shotgun (WGS) entry which is preliminary data.</text>
</comment>
<dbReference type="Proteomes" id="UP001151760">
    <property type="component" value="Unassembled WGS sequence"/>
</dbReference>
<proteinExistence type="predicted"/>
<organism evidence="3 4">
    <name type="scientific">Tanacetum coccineum</name>
    <dbReference type="NCBI Taxonomy" id="301880"/>
    <lineage>
        <taxon>Eukaryota</taxon>
        <taxon>Viridiplantae</taxon>
        <taxon>Streptophyta</taxon>
        <taxon>Embryophyta</taxon>
        <taxon>Tracheophyta</taxon>
        <taxon>Spermatophyta</taxon>
        <taxon>Magnoliopsida</taxon>
        <taxon>eudicotyledons</taxon>
        <taxon>Gunneridae</taxon>
        <taxon>Pentapetalae</taxon>
        <taxon>asterids</taxon>
        <taxon>campanulids</taxon>
        <taxon>Asterales</taxon>
        <taxon>Asteraceae</taxon>
        <taxon>Asteroideae</taxon>
        <taxon>Anthemideae</taxon>
        <taxon>Anthemidinae</taxon>
        <taxon>Tanacetum</taxon>
    </lineage>
</organism>
<evidence type="ECO:0000313" key="3">
    <source>
        <dbReference type="EMBL" id="GJS82019.1"/>
    </source>
</evidence>
<accession>A0ABQ4YW08</accession>
<protein>
    <submittedName>
        <fullName evidence="3">Uncharacterized protein</fullName>
    </submittedName>
</protein>
<dbReference type="EMBL" id="BQNB010010791">
    <property type="protein sequence ID" value="GJS82019.1"/>
    <property type="molecule type" value="Genomic_DNA"/>
</dbReference>
<feature type="region of interest" description="Disordered" evidence="1">
    <location>
        <begin position="74"/>
        <end position="109"/>
    </location>
</feature>
<gene>
    <name evidence="3" type="ORF">Tco_0748560</name>
</gene>
<feature type="chain" id="PRO_5046181205" evidence="2">
    <location>
        <begin position="21"/>
        <end position="121"/>
    </location>
</feature>
<feature type="signal peptide" evidence="2">
    <location>
        <begin position="1"/>
        <end position="20"/>
    </location>
</feature>
<name>A0ABQ4YW08_9ASTR</name>
<reference evidence="3" key="2">
    <citation type="submission" date="2022-01" db="EMBL/GenBank/DDBJ databases">
        <authorList>
            <person name="Yamashiro T."/>
            <person name="Shiraishi A."/>
            <person name="Satake H."/>
            <person name="Nakayama K."/>
        </authorList>
    </citation>
    <scope>NUCLEOTIDE SEQUENCE</scope>
</reference>